<keyword evidence="1" id="KW-0560">Oxidoreductase</keyword>
<dbReference type="PANTHER" id="PTHR43157:SF31">
    <property type="entry name" value="PHOSPHATIDYLINOSITOL-GLYCAN BIOSYNTHESIS CLASS F PROTEIN"/>
    <property type="match status" value="1"/>
</dbReference>
<dbReference type="SUPFAM" id="SSF51735">
    <property type="entry name" value="NAD(P)-binding Rossmann-fold domains"/>
    <property type="match status" value="1"/>
</dbReference>
<dbReference type="PANTHER" id="PTHR43157">
    <property type="entry name" value="PHOSPHATIDYLINOSITOL-GLYCAN BIOSYNTHESIS CLASS F PROTEIN-RELATED"/>
    <property type="match status" value="1"/>
</dbReference>
<protein>
    <submittedName>
        <fullName evidence="3">Uncharacterized protein</fullName>
    </submittedName>
</protein>
<dbReference type="InterPro" id="IPR036291">
    <property type="entry name" value="NAD(P)-bd_dom_sf"/>
</dbReference>
<evidence type="ECO:0000313" key="3">
    <source>
        <dbReference type="EMBL" id="KAK9419950.1"/>
    </source>
</evidence>
<evidence type="ECO:0000256" key="1">
    <source>
        <dbReference type="ARBA" id="ARBA00023002"/>
    </source>
</evidence>
<feature type="compositionally biased region" description="Basic and acidic residues" evidence="2">
    <location>
        <begin position="10"/>
        <end position="21"/>
    </location>
</feature>
<organism evidence="3 4">
    <name type="scientific">Seiridium unicorne</name>
    <dbReference type="NCBI Taxonomy" id="138068"/>
    <lineage>
        <taxon>Eukaryota</taxon>
        <taxon>Fungi</taxon>
        <taxon>Dikarya</taxon>
        <taxon>Ascomycota</taxon>
        <taxon>Pezizomycotina</taxon>
        <taxon>Sordariomycetes</taxon>
        <taxon>Xylariomycetidae</taxon>
        <taxon>Amphisphaeriales</taxon>
        <taxon>Sporocadaceae</taxon>
        <taxon>Seiridium</taxon>
    </lineage>
</organism>
<dbReference type="EMBL" id="JARVKF010000279">
    <property type="protein sequence ID" value="KAK9419950.1"/>
    <property type="molecule type" value="Genomic_DNA"/>
</dbReference>
<keyword evidence="4" id="KW-1185">Reference proteome</keyword>
<dbReference type="Pfam" id="PF00106">
    <property type="entry name" value="adh_short"/>
    <property type="match status" value="1"/>
</dbReference>
<sequence length="329" mass="36940">MRQTYPRRPVKAERGRGKEDIVGSVTDREDGDTAVEVWELDMGSATSIQRSAERVKRDLDRLDVLVLGAGVSLWKWKTAGDVDGAWEMTLQINALNTFLLALNLLPTLQETSKNFSRGGNHDPHLVIITSIAHRQSTFDKIENLDLYRVLNDKERFKPNDRYAVTKLMEILLVRKLVARLDTAGADAPPVTMNLLDPGLCKSTIARELEVSFLFCVAIDLARLVFERTTESGGRAYVLAASAGPESHGGYLSNGELHDVELCIYTDMGKKVQARVFEQTLRLYLAPEASNVAMFFRMKNQIRKDDDRIAHTNFGLADIVTMHVENRADY</sequence>
<gene>
    <name evidence="3" type="ORF">SUNI508_06956</name>
</gene>
<evidence type="ECO:0000256" key="2">
    <source>
        <dbReference type="SAM" id="MobiDB-lite"/>
    </source>
</evidence>
<reference evidence="3 4" key="1">
    <citation type="journal article" date="2024" name="J. Plant Pathol.">
        <title>Sequence and assembly of the genome of Seiridium unicorne, isolate CBS 538.82, causal agent of cypress canker disease.</title>
        <authorList>
            <person name="Scali E."/>
            <person name="Rocca G.D."/>
            <person name="Danti R."/>
            <person name="Garbelotto M."/>
            <person name="Barberini S."/>
            <person name="Baroncelli R."/>
            <person name="Emiliani G."/>
        </authorList>
    </citation>
    <scope>NUCLEOTIDE SEQUENCE [LARGE SCALE GENOMIC DNA]</scope>
    <source>
        <strain evidence="3 4">BM-138-508</strain>
    </source>
</reference>
<feature type="region of interest" description="Disordered" evidence="2">
    <location>
        <begin position="1"/>
        <end position="28"/>
    </location>
</feature>
<accession>A0ABR2UZ38</accession>
<name>A0ABR2UZ38_9PEZI</name>
<dbReference type="Proteomes" id="UP001408356">
    <property type="component" value="Unassembled WGS sequence"/>
</dbReference>
<dbReference type="Gene3D" id="3.40.50.720">
    <property type="entry name" value="NAD(P)-binding Rossmann-like Domain"/>
    <property type="match status" value="1"/>
</dbReference>
<dbReference type="InterPro" id="IPR002347">
    <property type="entry name" value="SDR_fam"/>
</dbReference>
<proteinExistence type="predicted"/>
<evidence type="ECO:0000313" key="4">
    <source>
        <dbReference type="Proteomes" id="UP001408356"/>
    </source>
</evidence>
<comment type="caution">
    <text evidence="3">The sequence shown here is derived from an EMBL/GenBank/DDBJ whole genome shotgun (WGS) entry which is preliminary data.</text>
</comment>